<dbReference type="Proteomes" id="UP000243459">
    <property type="component" value="Chromosome 5"/>
</dbReference>
<name>A0A5P1EW32_ASPOF</name>
<feature type="compositionally biased region" description="Polar residues" evidence="1">
    <location>
        <begin position="43"/>
        <end position="55"/>
    </location>
</feature>
<accession>A0A5P1EW32</accession>
<feature type="compositionally biased region" description="Basic residues" evidence="1">
    <location>
        <begin position="1"/>
        <end position="14"/>
    </location>
</feature>
<feature type="region of interest" description="Disordered" evidence="1">
    <location>
        <begin position="1"/>
        <end position="21"/>
    </location>
</feature>
<protein>
    <submittedName>
        <fullName evidence="2">Uncharacterized protein</fullName>
    </submittedName>
</protein>
<feature type="region of interest" description="Disordered" evidence="1">
    <location>
        <begin position="36"/>
        <end position="182"/>
    </location>
</feature>
<dbReference type="EMBL" id="CM007385">
    <property type="protein sequence ID" value="ONK70295.1"/>
    <property type="molecule type" value="Genomic_DNA"/>
</dbReference>
<dbReference type="AlphaFoldDB" id="A0A5P1EW32"/>
<dbReference type="Gramene" id="ONK70295">
    <property type="protein sequence ID" value="ONK70295"/>
    <property type="gene ID" value="A4U43_C05F32260"/>
</dbReference>
<keyword evidence="3" id="KW-1185">Reference proteome</keyword>
<gene>
    <name evidence="2" type="ORF">A4U43_C05F32260</name>
</gene>
<feature type="compositionally biased region" description="Low complexity" evidence="1">
    <location>
        <begin position="68"/>
        <end position="85"/>
    </location>
</feature>
<evidence type="ECO:0000313" key="2">
    <source>
        <dbReference type="EMBL" id="ONK70295.1"/>
    </source>
</evidence>
<sequence length="182" mass="19618">MDRIKARGAPKRRSSQNLSDQARAAELRYTLISKSIHGRLRQSCRSGAATTQPAGRSNPPFTPRRTRPTSGPTAASATSAATIARMLTGRNATTKKPLELPHEDAKYVTRPPSAGGPGTASRRYRRPSRGANSAGRLIELSPGSPYRVGNRQRTRATIGHPRTDLSPVARTGPIEVPRHARA</sequence>
<evidence type="ECO:0000313" key="3">
    <source>
        <dbReference type="Proteomes" id="UP000243459"/>
    </source>
</evidence>
<evidence type="ECO:0000256" key="1">
    <source>
        <dbReference type="SAM" id="MobiDB-lite"/>
    </source>
</evidence>
<reference evidence="3" key="1">
    <citation type="journal article" date="2017" name="Nat. Commun.">
        <title>The asparagus genome sheds light on the origin and evolution of a young Y chromosome.</title>
        <authorList>
            <person name="Harkess A."/>
            <person name="Zhou J."/>
            <person name="Xu C."/>
            <person name="Bowers J.E."/>
            <person name="Van der Hulst R."/>
            <person name="Ayyampalayam S."/>
            <person name="Mercati F."/>
            <person name="Riccardi P."/>
            <person name="McKain M.R."/>
            <person name="Kakrana A."/>
            <person name="Tang H."/>
            <person name="Ray J."/>
            <person name="Groenendijk J."/>
            <person name="Arikit S."/>
            <person name="Mathioni S.M."/>
            <person name="Nakano M."/>
            <person name="Shan H."/>
            <person name="Telgmann-Rauber A."/>
            <person name="Kanno A."/>
            <person name="Yue Z."/>
            <person name="Chen H."/>
            <person name="Li W."/>
            <person name="Chen Y."/>
            <person name="Xu X."/>
            <person name="Zhang Y."/>
            <person name="Luo S."/>
            <person name="Chen H."/>
            <person name="Gao J."/>
            <person name="Mao Z."/>
            <person name="Pires J.C."/>
            <person name="Luo M."/>
            <person name="Kudrna D."/>
            <person name="Wing R.A."/>
            <person name="Meyers B.C."/>
            <person name="Yi K."/>
            <person name="Kong H."/>
            <person name="Lavrijsen P."/>
            <person name="Sunseri F."/>
            <person name="Falavigna A."/>
            <person name="Ye Y."/>
            <person name="Leebens-Mack J.H."/>
            <person name="Chen G."/>
        </authorList>
    </citation>
    <scope>NUCLEOTIDE SEQUENCE [LARGE SCALE GENOMIC DNA]</scope>
    <source>
        <strain evidence="3">cv. DH0086</strain>
    </source>
</reference>
<feature type="compositionally biased region" description="Basic and acidic residues" evidence="1">
    <location>
        <begin position="96"/>
        <end position="107"/>
    </location>
</feature>
<organism evidence="2 3">
    <name type="scientific">Asparagus officinalis</name>
    <name type="common">Garden asparagus</name>
    <dbReference type="NCBI Taxonomy" id="4686"/>
    <lineage>
        <taxon>Eukaryota</taxon>
        <taxon>Viridiplantae</taxon>
        <taxon>Streptophyta</taxon>
        <taxon>Embryophyta</taxon>
        <taxon>Tracheophyta</taxon>
        <taxon>Spermatophyta</taxon>
        <taxon>Magnoliopsida</taxon>
        <taxon>Liliopsida</taxon>
        <taxon>Asparagales</taxon>
        <taxon>Asparagaceae</taxon>
        <taxon>Asparagoideae</taxon>
        <taxon>Asparagus</taxon>
    </lineage>
</organism>
<proteinExistence type="predicted"/>